<evidence type="ECO:0000259" key="8">
    <source>
        <dbReference type="Pfam" id="PF21252"/>
    </source>
</evidence>
<comment type="caution">
    <text evidence="9">The sequence shown here is derived from an EMBL/GenBank/DDBJ whole genome shotgun (WGS) entry which is preliminary data.</text>
</comment>
<keyword evidence="3" id="KW-0378">Hydrolase</keyword>
<feature type="chain" id="PRO_5032924564" evidence="6">
    <location>
        <begin position="25"/>
        <end position="474"/>
    </location>
</feature>
<organism evidence="9 10">
    <name type="scientific">Dysgonomonas hofstadii</name>
    <dbReference type="NCBI Taxonomy" id="637886"/>
    <lineage>
        <taxon>Bacteria</taxon>
        <taxon>Pseudomonadati</taxon>
        <taxon>Bacteroidota</taxon>
        <taxon>Bacteroidia</taxon>
        <taxon>Bacteroidales</taxon>
        <taxon>Dysgonomonadaceae</taxon>
        <taxon>Dysgonomonas</taxon>
    </lineage>
</organism>
<dbReference type="PROSITE" id="PS51318">
    <property type="entry name" value="TAT"/>
    <property type="match status" value="1"/>
</dbReference>
<feature type="domain" description="Glycosyl hydrolase 109 C-terminal" evidence="8">
    <location>
        <begin position="202"/>
        <end position="358"/>
    </location>
</feature>
<evidence type="ECO:0000313" key="10">
    <source>
        <dbReference type="Proteomes" id="UP000555103"/>
    </source>
</evidence>
<gene>
    <name evidence="9" type="ORF">GGR21_000060</name>
</gene>
<dbReference type="Gene3D" id="3.30.360.10">
    <property type="entry name" value="Dihydrodipicolinate Reductase, domain 2"/>
    <property type="match status" value="1"/>
</dbReference>
<dbReference type="EMBL" id="JACIEP010000001">
    <property type="protein sequence ID" value="MBB4034175.1"/>
    <property type="molecule type" value="Genomic_DNA"/>
</dbReference>
<protein>
    <submittedName>
        <fullName evidence="9">Putative dehydrogenase</fullName>
    </submittedName>
</protein>
<dbReference type="InterPro" id="IPR006311">
    <property type="entry name" value="TAT_signal"/>
</dbReference>
<dbReference type="PANTHER" id="PTHR43818:SF1">
    <property type="entry name" value="GLYCOSYL HYDROLASE FAMILY 109 PROTEIN"/>
    <property type="match status" value="1"/>
</dbReference>
<keyword evidence="10" id="KW-1185">Reference proteome</keyword>
<comment type="cofactor">
    <cofactor evidence="1">
        <name>NAD(+)</name>
        <dbReference type="ChEBI" id="CHEBI:57540"/>
    </cofactor>
</comment>
<accession>A0A840CME0</accession>
<dbReference type="GO" id="GO:0016798">
    <property type="term" value="F:hydrolase activity, acting on glycosyl bonds"/>
    <property type="evidence" value="ECO:0007669"/>
    <property type="project" value="UniProtKB-KW"/>
</dbReference>
<dbReference type="Proteomes" id="UP000555103">
    <property type="component" value="Unassembled WGS sequence"/>
</dbReference>
<feature type="signal peptide" evidence="6">
    <location>
        <begin position="1"/>
        <end position="24"/>
    </location>
</feature>
<dbReference type="PANTHER" id="PTHR43818">
    <property type="entry name" value="BCDNA.GH03377"/>
    <property type="match status" value="1"/>
</dbReference>
<evidence type="ECO:0000256" key="5">
    <source>
        <dbReference type="ARBA" id="ARBA00023295"/>
    </source>
</evidence>
<dbReference type="SUPFAM" id="SSF51735">
    <property type="entry name" value="NAD(P)-binding Rossmann-fold domains"/>
    <property type="match status" value="1"/>
</dbReference>
<evidence type="ECO:0000256" key="1">
    <source>
        <dbReference type="ARBA" id="ARBA00001911"/>
    </source>
</evidence>
<dbReference type="Pfam" id="PF21252">
    <property type="entry name" value="Glyco_hydro_109_C"/>
    <property type="match status" value="1"/>
</dbReference>
<reference evidence="9 10" key="1">
    <citation type="submission" date="2020-08" db="EMBL/GenBank/DDBJ databases">
        <title>Genomic Encyclopedia of Type Strains, Phase IV (KMG-IV): sequencing the most valuable type-strain genomes for metagenomic binning, comparative biology and taxonomic classification.</title>
        <authorList>
            <person name="Goeker M."/>
        </authorList>
    </citation>
    <scope>NUCLEOTIDE SEQUENCE [LARGE SCALE GENOMIC DNA]</scope>
    <source>
        <strain evidence="9 10">DSM 104969</strain>
    </source>
</reference>
<sequence>MSINRRNFLKGSLFGTGAALSAFAGATSYEDVERSIKNGLQHGSSKKPLFNMCGYAAPKIPVVRIGYIGLGSRGSWAVNRMLNIKDIEVTALCDVNENAVKKSQQTLSNFKKQPAKEYFGDEYAWKKLCEQEDIDLIYIVTPWKWHVPMALYAMECGKHVAVEVPAATTMEDCWKLVEASERTKKHCMQLENCCYDFFEILTINMVQKGLFGEVMHGEGAYIHDLLGSLFGEPDYPGWRWDENHKSGNPYPTHGLGPICWAMNINRGDKMEYLTSMSTNDFMMQAFAQEQAQKHDYYKPMAKMKYRGNMNTSVIRTNKGKTIMLQHDVTSPRPYSRIHVLSGTKAFAQKYPESGKIAFGHEFIGSDKMKELEEQYTPEVVKHISDIAKVIGGHGGMDFIMDWRMIDCLRNGLPLDMDVYDAALWSCITPLSIRSAANRSNSVDVPDFTRGAWKNNLPVDLTLRGGGDTGIIKKI</sequence>
<dbReference type="InterPro" id="IPR036291">
    <property type="entry name" value="NAD(P)-bd_dom_sf"/>
</dbReference>
<evidence type="ECO:0000256" key="2">
    <source>
        <dbReference type="ARBA" id="ARBA00009329"/>
    </source>
</evidence>
<dbReference type="InterPro" id="IPR000683">
    <property type="entry name" value="Gfo/Idh/MocA-like_OxRdtase_N"/>
</dbReference>
<proteinExistence type="inferred from homology"/>
<dbReference type="RefSeq" id="WP_183305144.1">
    <property type="nucleotide sequence ID" value="NZ_JACIEP010000001.1"/>
</dbReference>
<dbReference type="InterPro" id="IPR050463">
    <property type="entry name" value="Gfo/Idh/MocA_oxidrdct_glycsds"/>
</dbReference>
<dbReference type="Pfam" id="PF01408">
    <property type="entry name" value="GFO_IDH_MocA"/>
    <property type="match status" value="1"/>
</dbReference>
<evidence type="ECO:0000256" key="4">
    <source>
        <dbReference type="ARBA" id="ARBA00023027"/>
    </source>
</evidence>
<dbReference type="GO" id="GO:0000166">
    <property type="term" value="F:nucleotide binding"/>
    <property type="evidence" value="ECO:0007669"/>
    <property type="project" value="InterPro"/>
</dbReference>
<evidence type="ECO:0000256" key="3">
    <source>
        <dbReference type="ARBA" id="ARBA00022801"/>
    </source>
</evidence>
<dbReference type="Gene3D" id="3.40.50.720">
    <property type="entry name" value="NAD(P)-binding Rossmann-like Domain"/>
    <property type="match status" value="1"/>
</dbReference>
<dbReference type="AlphaFoldDB" id="A0A840CME0"/>
<feature type="domain" description="Gfo/Idh/MocA-like oxidoreductase N-terminal" evidence="7">
    <location>
        <begin position="63"/>
        <end position="188"/>
    </location>
</feature>
<keyword evidence="6" id="KW-0732">Signal</keyword>
<evidence type="ECO:0000313" key="9">
    <source>
        <dbReference type="EMBL" id="MBB4034175.1"/>
    </source>
</evidence>
<keyword evidence="5" id="KW-0326">Glycosidase</keyword>
<dbReference type="InterPro" id="IPR049303">
    <property type="entry name" value="Glyco_hydro_109_C"/>
</dbReference>
<keyword evidence="4" id="KW-0520">NAD</keyword>
<evidence type="ECO:0000256" key="6">
    <source>
        <dbReference type="SAM" id="SignalP"/>
    </source>
</evidence>
<name>A0A840CME0_9BACT</name>
<evidence type="ECO:0000259" key="7">
    <source>
        <dbReference type="Pfam" id="PF01408"/>
    </source>
</evidence>
<comment type="similarity">
    <text evidence="2">Belongs to the Gfo/Idh/MocA family. Glycosyl hydrolase 109 subfamily.</text>
</comment>